<dbReference type="EMBL" id="KQ759883">
    <property type="protein sequence ID" value="OAD62196.1"/>
    <property type="molecule type" value="Genomic_DNA"/>
</dbReference>
<name>A0A310SRA7_9HYME</name>
<evidence type="ECO:0000256" key="1">
    <source>
        <dbReference type="SAM" id="MobiDB-lite"/>
    </source>
</evidence>
<reference evidence="2 3" key="1">
    <citation type="submission" date="2015-07" db="EMBL/GenBank/DDBJ databases">
        <title>The genome of Eufriesea mexicana.</title>
        <authorList>
            <person name="Pan H."/>
            <person name="Kapheim K."/>
        </authorList>
    </citation>
    <scope>NUCLEOTIDE SEQUENCE [LARGE SCALE GENOMIC DNA]</scope>
    <source>
        <strain evidence="2">0111107269</strain>
        <tissue evidence="2">Whole body</tissue>
    </source>
</reference>
<dbReference type="OrthoDB" id="434783at2759"/>
<feature type="region of interest" description="Disordered" evidence="1">
    <location>
        <begin position="69"/>
        <end position="91"/>
    </location>
</feature>
<evidence type="ECO:0000313" key="3">
    <source>
        <dbReference type="Proteomes" id="UP000250275"/>
    </source>
</evidence>
<sequence length="278" mass="32049">MTCDKLERKLVKVDDGIVEELGSVVFVVSLNRVFQFFEWEIEIFGEDERLGRKFSKSLWTIDDSKRRGLHQASNANPDFPPDHRGSFRQAAPKTQLEPTVITFPALHDYLADLHNQHLASRHEHEISLLSVLAETQALPAVGERWARFGKKLHARLRDRDAIPRLCIVGRESTPEVVNNKMEQNVIITNSNDENEQMRRKEIGVWFNDRSIHMNQSQILSHQLSYHKHQNNICPISSLDNASTNIQWWKDTAITDLIIEPEYQYEAVPSTKDSVTSNN</sequence>
<dbReference type="AlphaFoldDB" id="A0A310SRA7"/>
<organism evidence="2 3">
    <name type="scientific">Eufriesea mexicana</name>
    <dbReference type="NCBI Taxonomy" id="516756"/>
    <lineage>
        <taxon>Eukaryota</taxon>
        <taxon>Metazoa</taxon>
        <taxon>Ecdysozoa</taxon>
        <taxon>Arthropoda</taxon>
        <taxon>Hexapoda</taxon>
        <taxon>Insecta</taxon>
        <taxon>Pterygota</taxon>
        <taxon>Neoptera</taxon>
        <taxon>Endopterygota</taxon>
        <taxon>Hymenoptera</taxon>
        <taxon>Apocrita</taxon>
        <taxon>Aculeata</taxon>
        <taxon>Apoidea</taxon>
        <taxon>Anthophila</taxon>
        <taxon>Apidae</taxon>
        <taxon>Eufriesea</taxon>
    </lineage>
</organism>
<proteinExistence type="predicted"/>
<evidence type="ECO:0000313" key="2">
    <source>
        <dbReference type="EMBL" id="OAD62196.1"/>
    </source>
</evidence>
<protein>
    <submittedName>
        <fullName evidence="2">Uncharacterized protein</fullName>
    </submittedName>
</protein>
<dbReference type="Proteomes" id="UP000250275">
    <property type="component" value="Unassembled WGS sequence"/>
</dbReference>
<accession>A0A310SRA7</accession>
<gene>
    <name evidence="2" type="ORF">WN48_07450</name>
</gene>
<keyword evidence="3" id="KW-1185">Reference proteome</keyword>